<gene>
    <name evidence="1" type="ORF">R69776_07433</name>
</gene>
<protein>
    <submittedName>
        <fullName evidence="1">Uncharacterized protein</fullName>
    </submittedName>
</protein>
<dbReference type="Proteomes" id="UP000673821">
    <property type="component" value="Unassembled WGS sequence"/>
</dbReference>
<sequence length="46" mass="4914">MWSTVTADGATNGSQVAAVLRARNTRLPAMAYIASLRTTVLFSTEI</sequence>
<evidence type="ECO:0000313" key="1">
    <source>
        <dbReference type="EMBL" id="CAE6849657.1"/>
    </source>
</evidence>
<reference evidence="1 2" key="1">
    <citation type="submission" date="2021-02" db="EMBL/GenBank/DDBJ databases">
        <authorList>
            <person name="Vanwijnsberghe S."/>
        </authorList>
    </citation>
    <scope>NUCLEOTIDE SEQUENCE [LARGE SCALE GENOMIC DNA]</scope>
    <source>
        <strain evidence="1 2">R-69776</strain>
    </source>
</reference>
<proteinExistence type="predicted"/>
<name>A0ABM8T1W3_9BURK</name>
<evidence type="ECO:0000313" key="2">
    <source>
        <dbReference type="Proteomes" id="UP000673821"/>
    </source>
</evidence>
<keyword evidence="2" id="KW-1185">Reference proteome</keyword>
<accession>A0ABM8T1W3</accession>
<dbReference type="EMBL" id="CAJNBH010000035">
    <property type="protein sequence ID" value="CAE6849657.1"/>
    <property type="molecule type" value="Genomic_DNA"/>
</dbReference>
<comment type="caution">
    <text evidence="1">The sequence shown here is derived from an EMBL/GenBank/DDBJ whole genome shotgun (WGS) entry which is preliminary data.</text>
</comment>
<organism evidence="1 2">
    <name type="scientific">Paraburkholderia nemoris</name>
    <dbReference type="NCBI Taxonomy" id="2793076"/>
    <lineage>
        <taxon>Bacteria</taxon>
        <taxon>Pseudomonadati</taxon>
        <taxon>Pseudomonadota</taxon>
        <taxon>Betaproteobacteria</taxon>
        <taxon>Burkholderiales</taxon>
        <taxon>Burkholderiaceae</taxon>
        <taxon>Paraburkholderia</taxon>
    </lineage>
</organism>